<feature type="non-terminal residue" evidence="1">
    <location>
        <position position="154"/>
    </location>
</feature>
<gene>
    <name evidence="1" type="ORF">Agub_g7825</name>
</gene>
<dbReference type="EMBL" id="BMAR01000013">
    <property type="protein sequence ID" value="GFR46271.1"/>
    <property type="molecule type" value="Genomic_DNA"/>
</dbReference>
<organism evidence="1 2">
    <name type="scientific">Astrephomene gubernaculifera</name>
    <dbReference type="NCBI Taxonomy" id="47775"/>
    <lineage>
        <taxon>Eukaryota</taxon>
        <taxon>Viridiplantae</taxon>
        <taxon>Chlorophyta</taxon>
        <taxon>core chlorophytes</taxon>
        <taxon>Chlorophyceae</taxon>
        <taxon>CS clade</taxon>
        <taxon>Chlamydomonadales</taxon>
        <taxon>Astrephomenaceae</taxon>
        <taxon>Astrephomene</taxon>
    </lineage>
</organism>
<name>A0AAD3DQN5_9CHLO</name>
<comment type="caution">
    <text evidence="1">The sequence shown here is derived from an EMBL/GenBank/DDBJ whole genome shotgun (WGS) entry which is preliminary data.</text>
</comment>
<sequence length="154" mass="16395">MAHASTDISVRNTLPCCLTRPSGRQPRVQLHGRHQTTLNTTCRPCTTLQASRKVNGAQPSIPSLGALSLQVPAINICFSPRIASQSPRLQIVSRASIVALRYGRGGPGANRPQPWQLVSGVCAVALLLCNFHRSVFTALLPLLTEGLGLAPAEV</sequence>
<accession>A0AAD3DQN5</accession>
<dbReference type="Proteomes" id="UP001054857">
    <property type="component" value="Unassembled WGS sequence"/>
</dbReference>
<protein>
    <submittedName>
        <fullName evidence="1">Uncharacterized protein</fullName>
    </submittedName>
</protein>
<keyword evidence="2" id="KW-1185">Reference proteome</keyword>
<dbReference type="AlphaFoldDB" id="A0AAD3DQN5"/>
<proteinExistence type="predicted"/>
<evidence type="ECO:0000313" key="2">
    <source>
        <dbReference type="Proteomes" id="UP001054857"/>
    </source>
</evidence>
<reference evidence="1 2" key="1">
    <citation type="journal article" date="2021" name="Sci. Rep.">
        <title>Genome sequencing of the multicellular alga Astrephomene provides insights into convergent evolution of germ-soma differentiation.</title>
        <authorList>
            <person name="Yamashita S."/>
            <person name="Yamamoto K."/>
            <person name="Matsuzaki R."/>
            <person name="Suzuki S."/>
            <person name="Yamaguchi H."/>
            <person name="Hirooka S."/>
            <person name="Minakuchi Y."/>
            <person name="Miyagishima S."/>
            <person name="Kawachi M."/>
            <person name="Toyoda A."/>
            <person name="Nozaki H."/>
        </authorList>
    </citation>
    <scope>NUCLEOTIDE SEQUENCE [LARGE SCALE GENOMIC DNA]</scope>
    <source>
        <strain evidence="1 2">NIES-4017</strain>
    </source>
</reference>
<evidence type="ECO:0000313" key="1">
    <source>
        <dbReference type="EMBL" id="GFR46271.1"/>
    </source>
</evidence>